<dbReference type="EMBL" id="JACOFX010000002">
    <property type="protein sequence ID" value="MBC3907311.1"/>
    <property type="molecule type" value="Genomic_DNA"/>
</dbReference>
<proteinExistence type="predicted"/>
<keyword evidence="2" id="KW-1185">Reference proteome</keyword>
<name>A0ABR6Z6A4_9BURK</name>
<dbReference type="RefSeq" id="WP_186952697.1">
    <property type="nucleotide sequence ID" value="NZ_JACOFX010000002.1"/>
</dbReference>
<organism evidence="1 2">
    <name type="scientific">Undibacterium umbellatum</name>
    <dbReference type="NCBI Taxonomy" id="2762300"/>
    <lineage>
        <taxon>Bacteria</taxon>
        <taxon>Pseudomonadati</taxon>
        <taxon>Pseudomonadota</taxon>
        <taxon>Betaproteobacteria</taxon>
        <taxon>Burkholderiales</taxon>
        <taxon>Oxalobacteraceae</taxon>
        <taxon>Undibacterium</taxon>
    </lineage>
</organism>
<reference evidence="1 2" key="1">
    <citation type="submission" date="2020-08" db="EMBL/GenBank/DDBJ databases">
        <title>Novel species isolated from subtropical streams in China.</title>
        <authorList>
            <person name="Lu H."/>
        </authorList>
    </citation>
    <scope>NUCLEOTIDE SEQUENCE [LARGE SCALE GENOMIC DNA]</scope>
    <source>
        <strain evidence="1 2">NL8W</strain>
    </source>
</reference>
<sequence>MTLIVSVMYIDELTGEFSGEIPLPAGTELAGPEIWRSSVYGSPKSFELGLSLLCTLKRQDILVLGSDIVTLKTETTTLLDALDHDETYQHRLGNIIRACELAIAHGAAVWVA</sequence>
<comment type="caution">
    <text evidence="1">The sequence shown here is derived from an EMBL/GenBank/DDBJ whole genome shotgun (WGS) entry which is preliminary data.</text>
</comment>
<accession>A0ABR6Z6A4</accession>
<evidence type="ECO:0000313" key="1">
    <source>
        <dbReference type="EMBL" id="MBC3907311.1"/>
    </source>
</evidence>
<dbReference type="Proteomes" id="UP000646911">
    <property type="component" value="Unassembled WGS sequence"/>
</dbReference>
<evidence type="ECO:0000313" key="2">
    <source>
        <dbReference type="Proteomes" id="UP000646911"/>
    </source>
</evidence>
<gene>
    <name evidence="1" type="ORF">H8L47_07030</name>
</gene>
<protein>
    <submittedName>
        <fullName evidence="1">Uncharacterized protein</fullName>
    </submittedName>
</protein>